<dbReference type="EMBL" id="FR746099">
    <property type="protein sequence ID" value="CCC41713.1"/>
    <property type="molecule type" value="Genomic_DNA"/>
</dbReference>
<feature type="transmembrane region" description="Helical" evidence="1">
    <location>
        <begin position="12"/>
        <end position="35"/>
    </location>
</feature>
<evidence type="ECO:0000313" key="2">
    <source>
        <dbReference type="EMBL" id="CCC41713.1"/>
    </source>
</evidence>
<name>G0LFF0_HALWC</name>
<feature type="transmembrane region" description="Helical" evidence="1">
    <location>
        <begin position="55"/>
        <end position="74"/>
    </location>
</feature>
<dbReference type="KEGG" id="hwc:Hqrw_3982"/>
<gene>
    <name evidence="2" type="ordered locus">Hqrw_3982</name>
</gene>
<keyword evidence="1" id="KW-1133">Transmembrane helix</keyword>
<dbReference type="HOGENOM" id="CLU_1860674_0_0_2"/>
<reference evidence="2 3" key="1">
    <citation type="journal article" date="2011" name="PLoS ONE">
        <title>Haloquadratum walsbyi: limited diversity in a global pond.</title>
        <authorList>
            <person name="Dyall-Smith M."/>
            <person name="Pfeiffer F."/>
            <person name="Klee K."/>
            <person name="Palm P."/>
            <person name="Gross K."/>
            <person name="Schuster S.C."/>
            <person name="Rampp M."/>
            <person name="Oesterhelt D."/>
        </authorList>
    </citation>
    <scope>NUCLEOTIDE SEQUENCE [LARGE SCALE GENOMIC DNA]</scope>
    <source>
        <strain evidence="3">DSM 16854 / JCM 12705 / C23</strain>
    </source>
</reference>
<evidence type="ECO:0000256" key="1">
    <source>
        <dbReference type="SAM" id="Phobius"/>
    </source>
</evidence>
<proteinExistence type="predicted"/>
<feature type="transmembrane region" description="Helical" evidence="1">
    <location>
        <begin position="81"/>
        <end position="100"/>
    </location>
</feature>
<protein>
    <submittedName>
        <fullName evidence="2">Uncharacterized protein</fullName>
    </submittedName>
</protein>
<organism evidence="2 3">
    <name type="scientific">Haloquadratum walsbyi (strain DSM 16854 / JCM 12705 / C23)</name>
    <dbReference type="NCBI Taxonomy" id="768065"/>
    <lineage>
        <taxon>Archaea</taxon>
        <taxon>Methanobacteriati</taxon>
        <taxon>Methanobacteriota</taxon>
        <taxon>Stenosarchaea group</taxon>
        <taxon>Halobacteria</taxon>
        <taxon>Halobacteriales</taxon>
        <taxon>Haloferacaceae</taxon>
        <taxon>Haloquadratum</taxon>
    </lineage>
</organism>
<keyword evidence="1" id="KW-0812">Transmembrane</keyword>
<sequence length="137" mass="13528">MNSPYRPVSVTVGIVSIVIGGIIVAMSIGFSSISAGGILDMVSIGIIEWGNGDTVIALNVSVGSMLAIAGVSLLTGRGRAIAVSAGTGVCIISLTGLALYPTSSLTPPPRALVPLGVIGVIAMLSGTSLNGLQNHDG</sequence>
<dbReference type="AlphaFoldDB" id="G0LFF0"/>
<evidence type="ECO:0000313" key="3">
    <source>
        <dbReference type="Proteomes" id="UP000007954"/>
    </source>
</evidence>
<feature type="transmembrane region" description="Helical" evidence="1">
    <location>
        <begin position="112"/>
        <end position="132"/>
    </location>
</feature>
<dbReference type="Proteomes" id="UP000007954">
    <property type="component" value="Chromosome"/>
</dbReference>
<accession>G0LFF0</accession>
<keyword evidence="1" id="KW-0472">Membrane</keyword>